<dbReference type="GO" id="GO:0016628">
    <property type="term" value="F:oxidoreductase activity, acting on the CH-CH group of donors, NAD or NADP as acceptor"/>
    <property type="evidence" value="ECO:0007669"/>
    <property type="project" value="InterPro"/>
</dbReference>
<dbReference type="SUPFAM" id="SSF51905">
    <property type="entry name" value="FAD/NAD(P)-binding domain"/>
    <property type="match status" value="1"/>
</dbReference>
<dbReference type="PANTHER" id="PTHR42685:SF22">
    <property type="entry name" value="CONDITIONED MEDIUM FACTOR RECEPTOR 1"/>
    <property type="match status" value="1"/>
</dbReference>
<dbReference type="Pfam" id="PF01494">
    <property type="entry name" value="FAD_binding_3"/>
    <property type="match status" value="1"/>
</dbReference>
<evidence type="ECO:0000313" key="4">
    <source>
        <dbReference type="EMBL" id="RBP76213.1"/>
    </source>
</evidence>
<sequence>MEYYDIIIVGAGPAGSTLARALEDSGKRVLIIDKQAFPRDKTCAGWVTPAVMASLDIDPGKYSVGRTLQPIRRFRIGMMGQSAVENDHRDIVSYGIRRCEFDDYLLDRAECEKQLATPVKSINRNNGNWVINDQWQAPLLVGAGGHFCPVARLLGDGPGKHETVVAAKEVEFEMTPEQARVCEARGDTPELWFCRDLKGYAWVFRKGSYLNIGLGREDNHRLSDHLEAFVEEMKQSGRLPSDLPDRFKGHAYLLYAHANRPLVDDGVLLIGDAAGLAYTQSGEGIRPAIESALMASKVIKAATDYSALSLQSYGERIAERFGTRATDQEPGFEVPDWLKQPIASTLMRSHWFTRKVVTEKWFLHQEVPPLEVAV</sequence>
<feature type="domain" description="FAD-binding" evidence="3">
    <location>
        <begin position="4"/>
        <end position="55"/>
    </location>
</feature>
<dbReference type="PRINTS" id="PR00420">
    <property type="entry name" value="RNGMNOXGNASE"/>
</dbReference>
<evidence type="ECO:0000313" key="5">
    <source>
        <dbReference type="EMBL" id="RCW37086.1"/>
    </source>
</evidence>
<evidence type="ECO:0000256" key="2">
    <source>
        <dbReference type="ARBA" id="ARBA00040363"/>
    </source>
</evidence>
<dbReference type="Gene3D" id="3.50.50.60">
    <property type="entry name" value="FAD/NAD(P)-binding domain"/>
    <property type="match status" value="1"/>
</dbReference>
<keyword evidence="7" id="KW-1185">Reference proteome</keyword>
<evidence type="ECO:0000313" key="6">
    <source>
        <dbReference type="Proteomes" id="UP000252795"/>
    </source>
</evidence>
<dbReference type="Proteomes" id="UP000253065">
    <property type="component" value="Unassembled WGS sequence"/>
</dbReference>
<evidence type="ECO:0000313" key="7">
    <source>
        <dbReference type="Proteomes" id="UP000253065"/>
    </source>
</evidence>
<organism evidence="5 6">
    <name type="scientific">Marinobacter nauticus</name>
    <name type="common">Marinobacter hydrocarbonoclasticus</name>
    <name type="synonym">Marinobacter aquaeolei</name>
    <dbReference type="NCBI Taxonomy" id="2743"/>
    <lineage>
        <taxon>Bacteria</taxon>
        <taxon>Pseudomonadati</taxon>
        <taxon>Pseudomonadota</taxon>
        <taxon>Gammaproteobacteria</taxon>
        <taxon>Pseudomonadales</taxon>
        <taxon>Marinobacteraceae</taxon>
        <taxon>Marinobacter</taxon>
    </lineage>
</organism>
<dbReference type="GO" id="GO:0071949">
    <property type="term" value="F:FAD binding"/>
    <property type="evidence" value="ECO:0007669"/>
    <property type="project" value="InterPro"/>
</dbReference>
<gene>
    <name evidence="5" type="ORF">DET51_102232</name>
    <name evidence="4" type="ORF">DET64_102232</name>
</gene>
<evidence type="ECO:0000256" key="1">
    <source>
        <dbReference type="ARBA" id="ARBA00038079"/>
    </source>
</evidence>
<accession>A0A368V7J4</accession>
<dbReference type="InterPro" id="IPR011777">
    <property type="entry name" value="Geranylgeranyl_Rdtase_fam"/>
</dbReference>
<comment type="similarity">
    <text evidence="1">Belongs to the CbrA family.</text>
</comment>
<dbReference type="InterPro" id="IPR036188">
    <property type="entry name" value="FAD/NAD-bd_sf"/>
</dbReference>
<dbReference type="Proteomes" id="UP000252795">
    <property type="component" value="Unassembled WGS sequence"/>
</dbReference>
<protein>
    <recommendedName>
        <fullName evidence="2">Protein CbrA</fullName>
    </recommendedName>
</protein>
<dbReference type="InterPro" id="IPR002938">
    <property type="entry name" value="FAD-bd"/>
</dbReference>
<reference evidence="5 6" key="1">
    <citation type="submission" date="2018-07" db="EMBL/GenBank/DDBJ databases">
        <title>Freshwater and sediment microbial communities from various areas in North America, analyzing microbe dynamics in response to fracking.</title>
        <authorList>
            <person name="Lamendella R."/>
        </authorList>
    </citation>
    <scope>NUCLEOTIDE SEQUENCE [LARGE SCALE GENOMIC DNA]</scope>
    <source>
        <strain evidence="5 6">114E</strain>
        <strain evidence="4 7">114E_o</strain>
    </source>
</reference>
<dbReference type="NCBIfam" id="TIGR02032">
    <property type="entry name" value="GG-red-SF"/>
    <property type="match status" value="1"/>
</dbReference>
<dbReference type="EMBL" id="QNSA01000002">
    <property type="protein sequence ID" value="RBP76213.1"/>
    <property type="molecule type" value="Genomic_DNA"/>
</dbReference>
<dbReference type="EMBL" id="QPJB01000002">
    <property type="protein sequence ID" value="RCW37086.1"/>
    <property type="molecule type" value="Genomic_DNA"/>
</dbReference>
<dbReference type="RefSeq" id="WP_113879181.1">
    <property type="nucleotide sequence ID" value="NZ_QNSA01000002.1"/>
</dbReference>
<comment type="caution">
    <text evidence="5">The sequence shown here is derived from an EMBL/GenBank/DDBJ whole genome shotgun (WGS) entry which is preliminary data.</text>
</comment>
<name>A0A368V7J4_MARNT</name>
<dbReference type="PANTHER" id="PTHR42685">
    <property type="entry name" value="GERANYLGERANYL DIPHOSPHATE REDUCTASE"/>
    <property type="match status" value="1"/>
</dbReference>
<proteinExistence type="inferred from homology"/>
<dbReference type="InterPro" id="IPR050407">
    <property type="entry name" value="Geranylgeranyl_reductase"/>
</dbReference>
<evidence type="ECO:0000259" key="3">
    <source>
        <dbReference type="Pfam" id="PF01494"/>
    </source>
</evidence>
<dbReference type="AlphaFoldDB" id="A0A368V7J4"/>